<feature type="compositionally biased region" description="Basic and acidic residues" evidence="1">
    <location>
        <begin position="15"/>
        <end position="39"/>
    </location>
</feature>
<evidence type="ECO:0008006" key="3">
    <source>
        <dbReference type="Google" id="ProtNLM"/>
    </source>
</evidence>
<proteinExistence type="predicted"/>
<evidence type="ECO:0000256" key="1">
    <source>
        <dbReference type="SAM" id="MobiDB-lite"/>
    </source>
</evidence>
<protein>
    <recommendedName>
        <fullName evidence="3">DUF3164 family protein</fullName>
    </recommendedName>
</protein>
<accession>A0A8S5LIA7</accession>
<dbReference type="EMBL" id="BK015854">
    <property type="protein sequence ID" value="DAD69682.1"/>
    <property type="molecule type" value="Genomic_DNA"/>
</dbReference>
<sequence>MDTVKVEMTPEEFARYKQAMEEQSRRDEAQRAKEEREAYRSLASTTVDELFPKLEEASTALTGLKREVYDAFARVIETKKEVMGTQANDQRSHSFLSEDGKKRIIVGYYQRDGWDETVEDGIAKVRDYISSLAGDEETRKLVDIILDLLSRDGKGNLKADKVLQLDKYAESIQDARFSEGVAIIKEAYRPVRTKDFVRAQVKNAMGGWDDLPLGMTEA</sequence>
<reference evidence="2" key="1">
    <citation type="journal article" date="2021" name="Proc. Natl. Acad. Sci. U.S.A.">
        <title>A Catalog of Tens of Thousands of Viruses from Human Metagenomes Reveals Hidden Associations with Chronic Diseases.</title>
        <authorList>
            <person name="Tisza M.J."/>
            <person name="Buck C.B."/>
        </authorList>
    </citation>
    <scope>NUCLEOTIDE SEQUENCE</scope>
    <source>
        <strain evidence="2">CtFCq8</strain>
    </source>
</reference>
<organism evidence="2">
    <name type="scientific">Myoviridae sp. ctFCq8</name>
    <dbReference type="NCBI Taxonomy" id="2827605"/>
    <lineage>
        <taxon>Viruses</taxon>
        <taxon>Duplodnaviria</taxon>
        <taxon>Heunggongvirae</taxon>
        <taxon>Uroviricota</taxon>
        <taxon>Caudoviricetes</taxon>
    </lineage>
</organism>
<feature type="region of interest" description="Disordered" evidence="1">
    <location>
        <begin position="15"/>
        <end position="40"/>
    </location>
</feature>
<dbReference type="Pfam" id="PF11363">
    <property type="entry name" value="DUF3164"/>
    <property type="match status" value="1"/>
</dbReference>
<dbReference type="InterPro" id="IPR021505">
    <property type="entry name" value="Phage_B3_Orf6"/>
</dbReference>
<name>A0A8S5LIA7_9CAUD</name>
<evidence type="ECO:0000313" key="2">
    <source>
        <dbReference type="EMBL" id="DAD69682.1"/>
    </source>
</evidence>